<dbReference type="EMBL" id="JAPHNI010000286">
    <property type="protein sequence ID" value="KAJ8112944.1"/>
    <property type="molecule type" value="Genomic_DNA"/>
</dbReference>
<comment type="caution">
    <text evidence="1">The sequence shown here is derived from an EMBL/GenBank/DDBJ whole genome shotgun (WGS) entry which is preliminary data.</text>
</comment>
<dbReference type="Proteomes" id="UP001153331">
    <property type="component" value="Unassembled WGS sequence"/>
</dbReference>
<reference evidence="1" key="1">
    <citation type="submission" date="2022-11" db="EMBL/GenBank/DDBJ databases">
        <title>Genome Sequence of Boeremia exigua.</title>
        <authorList>
            <person name="Buettner E."/>
        </authorList>
    </citation>
    <scope>NUCLEOTIDE SEQUENCE</scope>
    <source>
        <strain evidence="1">CU02</strain>
    </source>
</reference>
<name>A0ACC2ICR9_9PLEO</name>
<gene>
    <name evidence="1" type="ORF">OPT61_g4808</name>
</gene>
<protein>
    <submittedName>
        <fullName evidence="1">Uncharacterized protein</fullName>
    </submittedName>
</protein>
<evidence type="ECO:0000313" key="2">
    <source>
        <dbReference type="Proteomes" id="UP001153331"/>
    </source>
</evidence>
<accession>A0ACC2ICR9</accession>
<keyword evidence="2" id="KW-1185">Reference proteome</keyword>
<evidence type="ECO:0000313" key="1">
    <source>
        <dbReference type="EMBL" id="KAJ8112944.1"/>
    </source>
</evidence>
<organism evidence="1 2">
    <name type="scientific">Boeremia exigua</name>
    <dbReference type="NCBI Taxonomy" id="749465"/>
    <lineage>
        <taxon>Eukaryota</taxon>
        <taxon>Fungi</taxon>
        <taxon>Dikarya</taxon>
        <taxon>Ascomycota</taxon>
        <taxon>Pezizomycotina</taxon>
        <taxon>Dothideomycetes</taxon>
        <taxon>Pleosporomycetidae</taxon>
        <taxon>Pleosporales</taxon>
        <taxon>Pleosporineae</taxon>
        <taxon>Didymellaceae</taxon>
        <taxon>Boeremia</taxon>
    </lineage>
</organism>
<sequence length="669" mass="75043">MTTLPLDDTPPCPQCNNLGHCHARHEERFFHAGVRILSKRSFDEFARSAAQGCVFCDAVAQSFALLRGVEPGMRVELLLYPDSPAEVHSLVNRLYGDAVEVYAECGPEKRWADGGRDVARMCCLEDAVAFLQEKYYGCVVEHANCEDETSLLPKRVLDISQSRCRLLEPPDGTQDSYAALSYSWGTEGFAMTTTQNYEELKSGIDRAQLPVVFRDAAALAASLGIRYLWIDTLCIIQDSTIDWEEQAARMGEIFEDATITIAAASSLNPNHTLFSARAPENQEIELFSTKQDVVFKARRRITKGFHVKTGQTLDLDSLDTRAWGFQEKILAPRTLAFTGTELQWKCRTLQTCECHVKTYPSKPLFHISHGTPRKERLWRNARIWSRYIEEYSSRKMTVVTDKLPGLGGLASKFAAKTGYTYIAGLWRETSLYDLVWQQDFAPSQTPAAWLAPSFSWVAACGAVNFFFARHGYPGSRIPHASLVDFCYRTTGRDAYSRAVEGSLTVQSCTVEAVLCMSLEKSSYTLCINGTAYLPCRDQHTVCEFAIDEPEPGHMFERDANAVRQMQYETPLSETAQQRKVPVVLLSLFSVHQPGRYLYQTFLILVKSSQYPGAFERVGVGSGQLYRRSGYEASIPGGTWHVRPWEWLAVNLGERAEGLGGTVEQVVCIR</sequence>
<proteinExistence type="predicted"/>